<accession>A0A0A9EJB0</accession>
<reference evidence="2" key="1">
    <citation type="submission" date="2014-09" db="EMBL/GenBank/DDBJ databases">
        <authorList>
            <person name="Magalhaes I.L.F."/>
            <person name="Oliveira U."/>
            <person name="Santos F.R."/>
            <person name="Vidigal T.H.D.A."/>
            <person name="Brescovit A.D."/>
            <person name="Santos A.J."/>
        </authorList>
    </citation>
    <scope>NUCLEOTIDE SEQUENCE</scope>
    <source>
        <tissue evidence="2">Shoot tissue taken approximately 20 cm above the soil surface</tissue>
    </source>
</reference>
<evidence type="ECO:0000313" key="2">
    <source>
        <dbReference type="EMBL" id="JAD96097.1"/>
    </source>
</evidence>
<name>A0A0A9EJB0_ARUDO</name>
<feature type="region of interest" description="Disordered" evidence="1">
    <location>
        <begin position="65"/>
        <end position="100"/>
    </location>
</feature>
<protein>
    <submittedName>
        <fullName evidence="2">Uncharacterized protein</fullName>
    </submittedName>
</protein>
<dbReference type="AlphaFoldDB" id="A0A0A9EJB0"/>
<sequence>MDIPAYLDGGLELEEVGLGEEHVLGGDAEAPDLRVRHLRVARRPPAAGLEEPPDQVVGRRLFHRLAGKGRENLAQPPPPRLASPQNPHPEPGTAKTLALS</sequence>
<organism evidence="2">
    <name type="scientific">Arundo donax</name>
    <name type="common">Giant reed</name>
    <name type="synonym">Donax arundinaceus</name>
    <dbReference type="NCBI Taxonomy" id="35708"/>
    <lineage>
        <taxon>Eukaryota</taxon>
        <taxon>Viridiplantae</taxon>
        <taxon>Streptophyta</taxon>
        <taxon>Embryophyta</taxon>
        <taxon>Tracheophyta</taxon>
        <taxon>Spermatophyta</taxon>
        <taxon>Magnoliopsida</taxon>
        <taxon>Liliopsida</taxon>
        <taxon>Poales</taxon>
        <taxon>Poaceae</taxon>
        <taxon>PACMAD clade</taxon>
        <taxon>Arundinoideae</taxon>
        <taxon>Arundineae</taxon>
        <taxon>Arundo</taxon>
    </lineage>
</organism>
<feature type="compositionally biased region" description="Pro residues" evidence="1">
    <location>
        <begin position="75"/>
        <end position="90"/>
    </location>
</feature>
<proteinExistence type="predicted"/>
<dbReference type="EMBL" id="GBRH01201798">
    <property type="protein sequence ID" value="JAD96097.1"/>
    <property type="molecule type" value="Transcribed_RNA"/>
</dbReference>
<reference evidence="2" key="2">
    <citation type="journal article" date="2015" name="Data Brief">
        <title>Shoot transcriptome of the giant reed, Arundo donax.</title>
        <authorList>
            <person name="Barrero R.A."/>
            <person name="Guerrero F.D."/>
            <person name="Moolhuijzen P."/>
            <person name="Goolsby J.A."/>
            <person name="Tidwell J."/>
            <person name="Bellgard S.E."/>
            <person name="Bellgard M.I."/>
        </authorList>
    </citation>
    <scope>NUCLEOTIDE SEQUENCE</scope>
    <source>
        <tissue evidence="2">Shoot tissue taken approximately 20 cm above the soil surface</tissue>
    </source>
</reference>
<evidence type="ECO:0000256" key="1">
    <source>
        <dbReference type="SAM" id="MobiDB-lite"/>
    </source>
</evidence>